<dbReference type="InterPro" id="IPR052895">
    <property type="entry name" value="HetReg/Transcr_Mod"/>
</dbReference>
<protein>
    <submittedName>
        <fullName evidence="3">Heterokaryon incompatibility protein</fullName>
    </submittedName>
</protein>
<dbReference type="InterPro" id="IPR010730">
    <property type="entry name" value="HET"/>
</dbReference>
<feature type="region of interest" description="Disordered" evidence="1">
    <location>
        <begin position="523"/>
        <end position="550"/>
    </location>
</feature>
<organism evidence="3 4">
    <name type="scientific">Hyphodiscus hymeniophilus</name>
    <dbReference type="NCBI Taxonomy" id="353542"/>
    <lineage>
        <taxon>Eukaryota</taxon>
        <taxon>Fungi</taxon>
        <taxon>Dikarya</taxon>
        <taxon>Ascomycota</taxon>
        <taxon>Pezizomycotina</taxon>
        <taxon>Leotiomycetes</taxon>
        <taxon>Helotiales</taxon>
        <taxon>Hyphodiscaceae</taxon>
        <taxon>Hyphodiscus</taxon>
    </lineage>
</organism>
<dbReference type="OrthoDB" id="194358at2759"/>
<dbReference type="PANTHER" id="PTHR24148">
    <property type="entry name" value="ANKYRIN REPEAT DOMAIN-CONTAINING PROTEIN 39 HOMOLOG-RELATED"/>
    <property type="match status" value="1"/>
</dbReference>
<gene>
    <name evidence="3" type="ORF">D0Z07_4137</name>
</gene>
<reference evidence="3" key="1">
    <citation type="submission" date="2019-07" db="EMBL/GenBank/DDBJ databases">
        <title>Hyphodiscus hymeniophilus genome sequencing and assembly.</title>
        <authorList>
            <person name="Kramer G."/>
            <person name="Nodwell J."/>
        </authorList>
    </citation>
    <scope>NUCLEOTIDE SEQUENCE</scope>
    <source>
        <strain evidence="3">ATCC 34498</strain>
    </source>
</reference>
<feature type="compositionally biased region" description="Basic and acidic residues" evidence="1">
    <location>
        <begin position="526"/>
        <end position="545"/>
    </location>
</feature>
<keyword evidence="4" id="KW-1185">Reference proteome</keyword>
<dbReference type="AlphaFoldDB" id="A0A9P6VKB2"/>
<feature type="region of interest" description="Disordered" evidence="1">
    <location>
        <begin position="1"/>
        <end position="21"/>
    </location>
</feature>
<comment type="caution">
    <text evidence="3">The sequence shown here is derived from an EMBL/GenBank/DDBJ whole genome shotgun (WGS) entry which is preliminary data.</text>
</comment>
<proteinExistence type="predicted"/>
<dbReference type="Pfam" id="PF06985">
    <property type="entry name" value="HET"/>
    <property type="match status" value="1"/>
</dbReference>
<feature type="domain" description="Heterokaryon incompatibility" evidence="2">
    <location>
        <begin position="73"/>
        <end position="166"/>
    </location>
</feature>
<evidence type="ECO:0000313" key="3">
    <source>
        <dbReference type="EMBL" id="KAG0649329.1"/>
    </source>
</evidence>
<evidence type="ECO:0000256" key="1">
    <source>
        <dbReference type="SAM" id="MobiDB-lite"/>
    </source>
</evidence>
<dbReference type="PANTHER" id="PTHR24148:SF73">
    <property type="entry name" value="HET DOMAIN PROTEIN (AFU_ORTHOLOGUE AFUA_8G01020)"/>
    <property type="match status" value="1"/>
</dbReference>
<sequence length="668" mass="76648">MASNQSRTRLPHRNPVSDNDLFQKEQSSIEFQYEQLDPSVDCMRLLEFEAIQPDDGIPHIRLTHATFGDRPRYEALSYMWGDQAVKKKIIIQGQDFLVGECLWEALEYLKNRRNQDQVPPIRYWIDAICINQADTPERNRQLRIMPYIYERASTTLVWLKPKRDYYFLTWPTLPVKQSEPVNPFASSFAVEPTGYAMSGDEVVQYEEEPDESFGSSRVRNARRKREKIEANLAHQAALRTTAEALRDMYASGYWDRVWIVQEIGKASRIRVCLGDRRELSWEDFCAELNLLESHLGSTGMENQLLLIREREEKYNGGYTLPKLLKSHQNAICQDPRDKIYGFVGLAPDGRSFPMDYNKSVVEVWYDTMLFMNEGGRVPSSEIVSFGRMVKEMLGGCLAPIHQLSYEYASWKRPPSYSGENLYNANMFKLHAYVAGVIIARGPSPQKLISSLNDDDEWKAQIHRNFRNDHGSAFRDHDYLIQMALVSENDGCGVLSFPGLHLPFPTDSGLSTNLSTMLDRHTKKRIKAQEKSVEEPTRKTWTKDPSQESTGSFGVSHSAACSYQIERCSSRKSPWKVGFATHEALAGDLICWIPEAKKAVVIRNEDNQMRITGTATAPLDLSQEANTISIYREPKERDTSKYFDLEERFDLSVNAEVLYILLLEGKEFE</sequence>
<evidence type="ECO:0000313" key="4">
    <source>
        <dbReference type="Proteomes" id="UP000785200"/>
    </source>
</evidence>
<evidence type="ECO:0000259" key="2">
    <source>
        <dbReference type="Pfam" id="PF06985"/>
    </source>
</evidence>
<dbReference type="EMBL" id="VNKQ01000008">
    <property type="protein sequence ID" value="KAG0649329.1"/>
    <property type="molecule type" value="Genomic_DNA"/>
</dbReference>
<name>A0A9P6VKB2_9HELO</name>
<dbReference type="Proteomes" id="UP000785200">
    <property type="component" value="Unassembled WGS sequence"/>
</dbReference>
<accession>A0A9P6VKB2</accession>